<dbReference type="EMBL" id="JAMSHJ010000004">
    <property type="protein sequence ID" value="KAI5419895.1"/>
    <property type="molecule type" value="Genomic_DNA"/>
</dbReference>
<feature type="coiled-coil region" evidence="1">
    <location>
        <begin position="110"/>
        <end position="151"/>
    </location>
</feature>
<dbReference type="Proteomes" id="UP001058974">
    <property type="component" value="Chromosome 4"/>
</dbReference>
<evidence type="ECO:0000313" key="2">
    <source>
        <dbReference type="EMBL" id="KAI5419895.1"/>
    </source>
</evidence>
<sequence length="245" mass="29085">MSTSPEPDLVSVEEVEELQAMLAKLGKEKEDLQSEFYKEIGENMILKRKSNQRKELFEEIRKKNRIEQYLKEKVLECLDQADNGLGSLHDQLAKAKRDGQKWKHWWDLATKQKNEVREELEAQIQELKEQLRSSEAEVVREKRLKEQAQRASQICPKSWEDKCDGLNTNKELASYWKEQYESLKSQSKGWLNQRKHLNEILDEYERTINLLQPSVFAYSFDYYLLFLFTLLSKCVLNNCKVYKNP</sequence>
<comment type="caution">
    <text evidence="2">The sequence shown here is derived from an EMBL/GenBank/DDBJ whole genome shotgun (WGS) entry which is preliminary data.</text>
</comment>
<evidence type="ECO:0000256" key="1">
    <source>
        <dbReference type="SAM" id="Coils"/>
    </source>
</evidence>
<accession>A0A9D4XIR5</accession>
<proteinExistence type="predicted"/>
<reference evidence="2 3" key="1">
    <citation type="journal article" date="2022" name="Nat. Genet.">
        <title>Improved pea reference genome and pan-genome highlight genomic features and evolutionary characteristics.</title>
        <authorList>
            <person name="Yang T."/>
            <person name="Liu R."/>
            <person name="Luo Y."/>
            <person name="Hu S."/>
            <person name="Wang D."/>
            <person name="Wang C."/>
            <person name="Pandey M.K."/>
            <person name="Ge S."/>
            <person name="Xu Q."/>
            <person name="Li N."/>
            <person name="Li G."/>
            <person name="Huang Y."/>
            <person name="Saxena R.K."/>
            <person name="Ji Y."/>
            <person name="Li M."/>
            <person name="Yan X."/>
            <person name="He Y."/>
            <person name="Liu Y."/>
            <person name="Wang X."/>
            <person name="Xiang C."/>
            <person name="Varshney R.K."/>
            <person name="Ding H."/>
            <person name="Gao S."/>
            <person name="Zong X."/>
        </authorList>
    </citation>
    <scope>NUCLEOTIDE SEQUENCE [LARGE SCALE GENOMIC DNA]</scope>
    <source>
        <strain evidence="2 3">cv. Zhongwan 6</strain>
    </source>
</reference>
<keyword evidence="1" id="KW-0175">Coiled coil</keyword>
<protein>
    <submittedName>
        <fullName evidence="2">Uncharacterized protein</fullName>
    </submittedName>
</protein>
<organism evidence="2 3">
    <name type="scientific">Pisum sativum</name>
    <name type="common">Garden pea</name>
    <name type="synonym">Lathyrus oleraceus</name>
    <dbReference type="NCBI Taxonomy" id="3888"/>
    <lineage>
        <taxon>Eukaryota</taxon>
        <taxon>Viridiplantae</taxon>
        <taxon>Streptophyta</taxon>
        <taxon>Embryophyta</taxon>
        <taxon>Tracheophyta</taxon>
        <taxon>Spermatophyta</taxon>
        <taxon>Magnoliopsida</taxon>
        <taxon>eudicotyledons</taxon>
        <taxon>Gunneridae</taxon>
        <taxon>Pentapetalae</taxon>
        <taxon>rosids</taxon>
        <taxon>fabids</taxon>
        <taxon>Fabales</taxon>
        <taxon>Fabaceae</taxon>
        <taxon>Papilionoideae</taxon>
        <taxon>50 kb inversion clade</taxon>
        <taxon>NPAAA clade</taxon>
        <taxon>Hologalegina</taxon>
        <taxon>IRL clade</taxon>
        <taxon>Fabeae</taxon>
        <taxon>Lathyrus</taxon>
    </lineage>
</organism>
<evidence type="ECO:0000313" key="3">
    <source>
        <dbReference type="Proteomes" id="UP001058974"/>
    </source>
</evidence>
<dbReference type="Gramene" id="Psat04G0388200-T1">
    <property type="protein sequence ID" value="KAI5419895.1"/>
    <property type="gene ID" value="KIW84_043882"/>
</dbReference>
<name>A0A9D4XIR5_PEA</name>
<keyword evidence="3" id="KW-1185">Reference proteome</keyword>
<feature type="coiled-coil region" evidence="1">
    <location>
        <begin position="15"/>
        <end position="66"/>
    </location>
</feature>
<gene>
    <name evidence="2" type="ORF">KIW84_043882</name>
</gene>
<dbReference type="AlphaFoldDB" id="A0A9D4XIR5"/>